<evidence type="ECO:0000313" key="2">
    <source>
        <dbReference type="Proteomes" id="UP000606193"/>
    </source>
</evidence>
<organism evidence="1 2">
    <name type="scientific">Jutongia huaianensis</name>
    <dbReference type="NCBI Taxonomy" id="2763668"/>
    <lineage>
        <taxon>Bacteria</taxon>
        <taxon>Bacillati</taxon>
        <taxon>Bacillota</taxon>
        <taxon>Clostridia</taxon>
        <taxon>Lachnospirales</taxon>
        <taxon>Lachnospiraceae</taxon>
        <taxon>Jutongia</taxon>
    </lineage>
</organism>
<sequence>MYIEKLIRNGIYSIDRRNVHGFSQNR</sequence>
<reference evidence="1 2" key="1">
    <citation type="submission" date="2020-08" db="EMBL/GenBank/DDBJ databases">
        <title>Genome public.</title>
        <authorList>
            <person name="Liu C."/>
            <person name="Sun Q."/>
        </authorList>
    </citation>
    <scope>NUCLEOTIDE SEQUENCE [LARGE SCALE GENOMIC DNA]</scope>
    <source>
        <strain evidence="1 2">NSJ-37</strain>
    </source>
</reference>
<dbReference type="Proteomes" id="UP000606193">
    <property type="component" value="Unassembled WGS sequence"/>
</dbReference>
<protein>
    <submittedName>
        <fullName evidence="1">Fur-regulated basic protein FbpA</fullName>
    </submittedName>
</protein>
<proteinExistence type="predicted"/>
<dbReference type="InterPro" id="IPR025072">
    <property type="entry name" value="Fur_reg_FbpA"/>
</dbReference>
<accession>A0ABR7N081</accession>
<gene>
    <name evidence="1" type="primary">fbpA</name>
    <name evidence="1" type="ORF">H8704_03705</name>
</gene>
<dbReference type="RefSeq" id="WP_118677047.1">
    <property type="nucleotide sequence ID" value="NZ_JACRSX010000003.1"/>
</dbReference>
<dbReference type="EMBL" id="JACRSX010000003">
    <property type="protein sequence ID" value="MBC8561740.1"/>
    <property type="molecule type" value="Genomic_DNA"/>
</dbReference>
<keyword evidence="2" id="KW-1185">Reference proteome</keyword>
<comment type="caution">
    <text evidence="1">The sequence shown here is derived from an EMBL/GenBank/DDBJ whole genome shotgun (WGS) entry which is preliminary data.</text>
</comment>
<evidence type="ECO:0000313" key="1">
    <source>
        <dbReference type="EMBL" id="MBC8561740.1"/>
    </source>
</evidence>
<dbReference type="Pfam" id="PF13076">
    <property type="entry name" value="Fur_reg_FbpA"/>
    <property type="match status" value="1"/>
</dbReference>
<name>A0ABR7N081_9FIRM</name>